<dbReference type="InterPro" id="IPR039421">
    <property type="entry name" value="Type_1_exporter"/>
</dbReference>
<dbReference type="EMBL" id="JBEUWX010000002">
    <property type="protein sequence ID" value="MFA9949232.1"/>
    <property type="molecule type" value="Genomic_DNA"/>
</dbReference>
<keyword evidence="2" id="KW-1003">Cell membrane</keyword>
<reference evidence="13" key="1">
    <citation type="submission" date="2024-06" db="EMBL/GenBank/DDBJ databases">
        <title>Radixoralia hellwigii gen. nov., sp nov., isolated from a root canal in the human oral cavity.</title>
        <authorList>
            <person name="Bartsch S."/>
            <person name="Wittmer A."/>
            <person name="Schulz A.-K."/>
            <person name="Neumann-Schaal M."/>
            <person name="Wolf J."/>
            <person name="Gronow S."/>
            <person name="Tennert C."/>
            <person name="Haecker G."/>
            <person name="Cieplik F."/>
            <person name="Al-Ahmad A."/>
        </authorList>
    </citation>
    <scope>NUCLEOTIDE SEQUENCE [LARGE SCALE GENOMIC DNA]</scope>
    <source>
        <strain evidence="13">Wk13</strain>
    </source>
</reference>
<dbReference type="SMART" id="SM00382">
    <property type="entry name" value="AAA"/>
    <property type="match status" value="1"/>
</dbReference>
<evidence type="ECO:0000256" key="3">
    <source>
        <dbReference type="ARBA" id="ARBA00022692"/>
    </source>
</evidence>
<protein>
    <submittedName>
        <fullName evidence="12">Thiol reductant ABC exporter subunit CydD</fullName>
    </submittedName>
</protein>
<evidence type="ECO:0000313" key="12">
    <source>
        <dbReference type="EMBL" id="MFA9949232.1"/>
    </source>
</evidence>
<dbReference type="InterPro" id="IPR036640">
    <property type="entry name" value="ABC1_TM_sf"/>
</dbReference>
<dbReference type="PROSITE" id="PS50893">
    <property type="entry name" value="ABC_TRANSPORTER_2"/>
    <property type="match status" value="1"/>
</dbReference>
<dbReference type="CDD" id="cd18584">
    <property type="entry name" value="ABC_6TM_AarD_CydD"/>
    <property type="match status" value="1"/>
</dbReference>
<dbReference type="Gene3D" id="1.20.1560.10">
    <property type="entry name" value="ABC transporter type 1, transmembrane domain"/>
    <property type="match status" value="1"/>
</dbReference>
<dbReference type="SUPFAM" id="SSF90123">
    <property type="entry name" value="ABC transporter transmembrane region"/>
    <property type="match status" value="1"/>
</dbReference>
<evidence type="ECO:0000259" key="11">
    <source>
        <dbReference type="PROSITE" id="PS50929"/>
    </source>
</evidence>
<dbReference type="InterPro" id="IPR027417">
    <property type="entry name" value="P-loop_NTPase"/>
</dbReference>
<dbReference type="NCBIfam" id="TIGR02857">
    <property type="entry name" value="CydD"/>
    <property type="match status" value="1"/>
</dbReference>
<dbReference type="SUPFAM" id="SSF52540">
    <property type="entry name" value="P-loop containing nucleoside triphosphate hydrolases"/>
    <property type="match status" value="1"/>
</dbReference>
<dbReference type="PROSITE" id="PS00211">
    <property type="entry name" value="ABC_TRANSPORTER_1"/>
    <property type="match status" value="1"/>
</dbReference>
<evidence type="ECO:0000259" key="10">
    <source>
        <dbReference type="PROSITE" id="PS50893"/>
    </source>
</evidence>
<evidence type="ECO:0000256" key="7">
    <source>
        <dbReference type="ARBA" id="ARBA00023136"/>
    </source>
</evidence>
<proteinExistence type="predicted"/>
<dbReference type="InterPro" id="IPR003593">
    <property type="entry name" value="AAA+_ATPase"/>
</dbReference>
<evidence type="ECO:0000313" key="13">
    <source>
        <dbReference type="Proteomes" id="UP001574673"/>
    </source>
</evidence>
<dbReference type="InterPro" id="IPR014216">
    <property type="entry name" value="ABC_transptr_CydD"/>
</dbReference>
<keyword evidence="3 9" id="KW-0812">Transmembrane</keyword>
<dbReference type="Pfam" id="PF00664">
    <property type="entry name" value="ABC_membrane"/>
    <property type="match status" value="1"/>
</dbReference>
<dbReference type="InterPro" id="IPR003439">
    <property type="entry name" value="ABC_transporter-like_ATP-bd"/>
</dbReference>
<dbReference type="Pfam" id="PF00005">
    <property type="entry name" value="ABC_tran"/>
    <property type="match status" value="1"/>
</dbReference>
<evidence type="ECO:0000256" key="8">
    <source>
        <dbReference type="SAM" id="MobiDB-lite"/>
    </source>
</evidence>
<keyword evidence="13" id="KW-1185">Reference proteome</keyword>
<comment type="caution">
    <text evidence="12">The sequence shown here is derived from an EMBL/GenBank/DDBJ whole genome shotgun (WGS) entry which is preliminary data.</text>
</comment>
<feature type="domain" description="ABC transporter" evidence="10">
    <location>
        <begin position="355"/>
        <end position="586"/>
    </location>
</feature>
<dbReference type="Proteomes" id="UP001574673">
    <property type="component" value="Unassembled WGS sequence"/>
</dbReference>
<evidence type="ECO:0000256" key="1">
    <source>
        <dbReference type="ARBA" id="ARBA00004651"/>
    </source>
</evidence>
<evidence type="ECO:0000256" key="5">
    <source>
        <dbReference type="ARBA" id="ARBA00022840"/>
    </source>
</evidence>
<feature type="transmembrane region" description="Helical" evidence="9">
    <location>
        <begin position="236"/>
        <end position="258"/>
    </location>
</feature>
<gene>
    <name evidence="12" type="primary">cydD</name>
    <name evidence="12" type="ORF">ABCS64_02620</name>
</gene>
<dbReference type="Gene3D" id="3.40.50.300">
    <property type="entry name" value="P-loop containing nucleotide triphosphate hydrolases"/>
    <property type="match status" value="1"/>
</dbReference>
<organism evidence="12 13">
    <name type="scientific">Dentiradicibacter hellwigii</name>
    <dbReference type="NCBI Taxonomy" id="3149053"/>
    <lineage>
        <taxon>Bacteria</taxon>
        <taxon>Pseudomonadati</taxon>
        <taxon>Pseudomonadota</taxon>
        <taxon>Betaproteobacteria</taxon>
        <taxon>Rhodocyclales</taxon>
        <taxon>Rhodocyclaceae</taxon>
        <taxon>Dentiradicibacter</taxon>
    </lineage>
</organism>
<feature type="domain" description="ABC transmembrane type-1" evidence="11">
    <location>
        <begin position="28"/>
        <end position="307"/>
    </location>
</feature>
<evidence type="ECO:0000256" key="2">
    <source>
        <dbReference type="ARBA" id="ARBA00022475"/>
    </source>
</evidence>
<dbReference type="InterPro" id="IPR017871">
    <property type="entry name" value="ABC_transporter-like_CS"/>
</dbReference>
<evidence type="ECO:0000256" key="4">
    <source>
        <dbReference type="ARBA" id="ARBA00022741"/>
    </source>
</evidence>
<evidence type="ECO:0000256" key="9">
    <source>
        <dbReference type="SAM" id="Phobius"/>
    </source>
</evidence>
<sequence length="587" mass="62490">MKPNTQDSPPVPGLRLDAACLAHAVSPLLRLPQAALIAWGISRLHHGAGVADLVWLTAGIVFAGVLRAVLEAWSAGCMFDTARERLSRWRSRTVAALAARSPLDRARMHAGASASALAEQAEAILPWLTRYRSAVWRARIMPAMIVLPVAWFSWAAALVLLLAAPLIPMFMAIVGRRARAASEAQWLQMSSMNAFLLDRLRGLPTLRALGCVALTARRLRAQIEDLRQRTLRVLRIAFLSSAVLELFSALGVALVAVYIGFHLLGYLKFGAWGRRLDLAEALFILLLAPAFFEPLRELAAVWHDRAAGLAAADALNRLAVGGLPLLGGAPDNPLPAQTPSPSSGENDAPDLPPQVRIEELHFAFPGEAPVFQDFTLNVAPGERVALMAPSGTGKTVLLSLMAGLLQATQGRIEIGGTALTAASAQRLRQRMAWMGQRPHVFSRSVQHNVSLGRTDPGEGDGEAYVRQAICWAQLGSVAQAHPGTSLGEGGTGLSGGEAVRLALARLAAALHVSHADLLLADEPTAHLDSETAAQVTQSLLDLARGRTLIVATHDPVLAARLDRSVVLPTPNGAVHAEAEACDDAQIQ</sequence>
<dbReference type="PANTHER" id="PTHR24221:SF261">
    <property type="entry name" value="GLUTATHIONE_L-CYSTEINE TRANSPORT SYSTEM ATP-BINDING_PERMEASE PROTEIN CYDD"/>
    <property type="match status" value="1"/>
</dbReference>
<name>A0ABV4UDJ5_9RHOO</name>
<keyword evidence="7 9" id="KW-0472">Membrane</keyword>
<keyword evidence="4" id="KW-0547">Nucleotide-binding</keyword>
<dbReference type="CDD" id="cd03228">
    <property type="entry name" value="ABCC_MRP_Like"/>
    <property type="match status" value="1"/>
</dbReference>
<dbReference type="RefSeq" id="WP_418890377.1">
    <property type="nucleotide sequence ID" value="NZ_JBEUWX010000002.1"/>
</dbReference>
<dbReference type="PROSITE" id="PS50929">
    <property type="entry name" value="ABC_TM1F"/>
    <property type="match status" value="1"/>
</dbReference>
<keyword evidence="5" id="KW-0067">ATP-binding</keyword>
<keyword evidence="6 9" id="KW-1133">Transmembrane helix</keyword>
<dbReference type="InterPro" id="IPR011527">
    <property type="entry name" value="ABC1_TM_dom"/>
</dbReference>
<comment type="subcellular location">
    <subcellularLocation>
        <location evidence="1">Cell membrane</location>
        <topology evidence="1">Multi-pass membrane protein</topology>
    </subcellularLocation>
</comment>
<evidence type="ECO:0000256" key="6">
    <source>
        <dbReference type="ARBA" id="ARBA00022989"/>
    </source>
</evidence>
<accession>A0ABV4UDJ5</accession>
<feature type="region of interest" description="Disordered" evidence="8">
    <location>
        <begin position="330"/>
        <end position="352"/>
    </location>
</feature>
<dbReference type="PANTHER" id="PTHR24221">
    <property type="entry name" value="ATP-BINDING CASSETTE SUB-FAMILY B"/>
    <property type="match status" value="1"/>
</dbReference>
<feature type="transmembrane region" description="Helical" evidence="9">
    <location>
        <begin position="151"/>
        <end position="174"/>
    </location>
</feature>